<dbReference type="EMBL" id="CAJHIA010000006">
    <property type="protein sequence ID" value="CAD6441693.1"/>
    <property type="molecule type" value="Genomic_DNA"/>
</dbReference>
<dbReference type="Proteomes" id="UP000624404">
    <property type="component" value="Unassembled WGS sequence"/>
</dbReference>
<comment type="caution">
    <text evidence="1">The sequence shown here is derived from an EMBL/GenBank/DDBJ whole genome shotgun (WGS) entry which is preliminary data.</text>
</comment>
<sequence length="117" mass="13356">MGSPALLISPMNILLGLSNPMMNALAKNISTKDYKYLLHPNLHLINPQLQLHIVTLKVTRKINLPVENLVFLVIEECFSLSFYTTSQVPKNVSLSSMHRIVHKAPRLFRKCSRFSRN</sequence>
<dbReference type="AlphaFoldDB" id="A0A8H2VNZ2"/>
<keyword evidence="2" id="KW-1185">Reference proteome</keyword>
<reference evidence="1" key="1">
    <citation type="submission" date="2020-10" db="EMBL/GenBank/DDBJ databases">
        <authorList>
            <person name="Kusch S."/>
        </authorList>
    </citation>
    <scope>NUCLEOTIDE SEQUENCE</scope>
    <source>
        <strain evidence="1">SwB9</strain>
    </source>
</reference>
<proteinExistence type="predicted"/>
<gene>
    <name evidence="1" type="ORF">SCLTRI_LOCUS1476</name>
</gene>
<evidence type="ECO:0000313" key="2">
    <source>
        <dbReference type="Proteomes" id="UP000624404"/>
    </source>
</evidence>
<accession>A0A8H2VNZ2</accession>
<name>A0A8H2VNZ2_9HELO</name>
<evidence type="ECO:0000313" key="1">
    <source>
        <dbReference type="EMBL" id="CAD6441693.1"/>
    </source>
</evidence>
<protein>
    <submittedName>
        <fullName evidence="1">66e7e193-5bf0-4576-8157-12f664f594a7-CDS</fullName>
    </submittedName>
</protein>
<organism evidence="1 2">
    <name type="scientific">Sclerotinia trifoliorum</name>
    <dbReference type="NCBI Taxonomy" id="28548"/>
    <lineage>
        <taxon>Eukaryota</taxon>
        <taxon>Fungi</taxon>
        <taxon>Dikarya</taxon>
        <taxon>Ascomycota</taxon>
        <taxon>Pezizomycotina</taxon>
        <taxon>Leotiomycetes</taxon>
        <taxon>Helotiales</taxon>
        <taxon>Sclerotiniaceae</taxon>
        <taxon>Sclerotinia</taxon>
    </lineage>
</organism>